<protein>
    <submittedName>
        <fullName evidence="1">Uncharacterized protein</fullName>
    </submittedName>
</protein>
<organism evidence="1 2">
    <name type="scientific">Pyropia yezoensis</name>
    <name type="common">Susabi-nori</name>
    <name type="synonym">Porphyra yezoensis</name>
    <dbReference type="NCBI Taxonomy" id="2788"/>
    <lineage>
        <taxon>Eukaryota</taxon>
        <taxon>Rhodophyta</taxon>
        <taxon>Bangiophyceae</taxon>
        <taxon>Bangiales</taxon>
        <taxon>Bangiaceae</taxon>
        <taxon>Pyropia</taxon>
    </lineage>
</organism>
<evidence type="ECO:0000313" key="1">
    <source>
        <dbReference type="EMBL" id="KAK1859308.1"/>
    </source>
</evidence>
<dbReference type="Proteomes" id="UP000798662">
    <property type="component" value="Chromosome 1"/>
</dbReference>
<evidence type="ECO:0000313" key="2">
    <source>
        <dbReference type="Proteomes" id="UP000798662"/>
    </source>
</evidence>
<accession>A0ACC3BNY9</accession>
<sequence>MAGGFHVPRGPRSRGGARAAAREDACRPHHSRARQSRGRNSSRGSGSSSSGSGSSGTSTSGSGSRSGSSCSSGRSSGSGTSSANRSGRRRRQRHSASGLQQMHCGCHPSREKRVSVGITGARPPHLTLPSPPATTIQAVATAGEPWQRERERQMERWARHPSQPCAHPHAWRRRCSCRCRRRYGGRLVCSTSLTHRPWQLRQGSR</sequence>
<proteinExistence type="predicted"/>
<name>A0ACC3BNY9_PYRYE</name>
<keyword evidence="2" id="KW-1185">Reference proteome</keyword>
<dbReference type="EMBL" id="CM020618">
    <property type="protein sequence ID" value="KAK1859308.1"/>
    <property type="molecule type" value="Genomic_DNA"/>
</dbReference>
<comment type="caution">
    <text evidence="1">The sequence shown here is derived from an EMBL/GenBank/DDBJ whole genome shotgun (WGS) entry which is preliminary data.</text>
</comment>
<gene>
    <name evidence="1" type="ORF">I4F81_001905</name>
</gene>
<reference evidence="1" key="1">
    <citation type="submission" date="2019-11" db="EMBL/GenBank/DDBJ databases">
        <title>Nori genome reveals adaptations in red seaweeds to the harsh intertidal environment.</title>
        <authorList>
            <person name="Wang D."/>
            <person name="Mao Y."/>
        </authorList>
    </citation>
    <scope>NUCLEOTIDE SEQUENCE</scope>
    <source>
        <tissue evidence="1">Gametophyte</tissue>
    </source>
</reference>